<dbReference type="PROSITE" id="PS50928">
    <property type="entry name" value="ABC_TM1"/>
    <property type="match status" value="1"/>
</dbReference>
<dbReference type="InterPro" id="IPR000515">
    <property type="entry name" value="MetI-like"/>
</dbReference>
<keyword evidence="3 9" id="KW-0813">Transport</keyword>
<dbReference type="PANTHER" id="PTHR30406">
    <property type="entry name" value="SULFATE TRANSPORT SYSTEM PERMEASE PROTEIN"/>
    <property type="match status" value="1"/>
</dbReference>
<organism evidence="12">
    <name type="scientific">Paraconexibacter sp. AEG42_29</name>
    <dbReference type="NCBI Taxonomy" id="2997339"/>
    <lineage>
        <taxon>Bacteria</taxon>
        <taxon>Bacillati</taxon>
        <taxon>Actinomycetota</taxon>
        <taxon>Thermoleophilia</taxon>
        <taxon>Solirubrobacterales</taxon>
        <taxon>Paraconexibacteraceae</taxon>
        <taxon>Paraconexibacter</taxon>
    </lineage>
</organism>
<feature type="transmembrane region" description="Helical" evidence="9">
    <location>
        <begin position="126"/>
        <end position="147"/>
    </location>
</feature>
<dbReference type="NCBIfam" id="TIGR02139">
    <property type="entry name" value="permease_CysT"/>
    <property type="match status" value="1"/>
</dbReference>
<evidence type="ECO:0000256" key="10">
    <source>
        <dbReference type="SAM" id="MobiDB-lite"/>
    </source>
</evidence>
<dbReference type="Pfam" id="PF00528">
    <property type="entry name" value="BPD_transp_1"/>
    <property type="match status" value="1"/>
</dbReference>
<comment type="function">
    <text evidence="8">Part of the ABC transporter complex CysAWTP (TC 3.A.1.6.1) involved in sulfate/thiosulfate import. Probably responsible for the translocation of the substrate across the membrane.</text>
</comment>
<name>A0AAU7AQE3_9ACTN</name>
<dbReference type="SUPFAM" id="SSF161098">
    <property type="entry name" value="MetI-like"/>
    <property type="match status" value="1"/>
</dbReference>
<keyword evidence="4 9" id="KW-0812">Transmembrane</keyword>
<comment type="similarity">
    <text evidence="9">Belongs to the binding-protein-dependent transport system permease family. CysTW subfamily.</text>
</comment>
<evidence type="ECO:0000256" key="8">
    <source>
        <dbReference type="ARBA" id="ARBA00025323"/>
    </source>
</evidence>
<dbReference type="GO" id="GO:0015419">
    <property type="term" value="F:ABC-type sulfate transporter activity"/>
    <property type="evidence" value="ECO:0007669"/>
    <property type="project" value="UniProtKB-UniRule"/>
</dbReference>
<keyword evidence="5 9" id="KW-1133">Transmembrane helix</keyword>
<protein>
    <recommendedName>
        <fullName evidence="9">Sulfate transport system permease protein CysT</fullName>
    </recommendedName>
</protein>
<proteinExistence type="inferred from homology"/>
<evidence type="ECO:0000256" key="9">
    <source>
        <dbReference type="RuleBase" id="RU366001"/>
    </source>
</evidence>
<evidence type="ECO:0000259" key="11">
    <source>
        <dbReference type="PROSITE" id="PS50928"/>
    </source>
</evidence>
<feature type="transmembrane region" description="Helical" evidence="9">
    <location>
        <begin position="217"/>
        <end position="245"/>
    </location>
</feature>
<dbReference type="Gene3D" id="1.10.3720.10">
    <property type="entry name" value="MetI-like"/>
    <property type="match status" value="1"/>
</dbReference>
<evidence type="ECO:0000313" key="12">
    <source>
        <dbReference type="EMBL" id="XAY03841.1"/>
    </source>
</evidence>
<dbReference type="AlphaFoldDB" id="A0AAU7AQE3"/>
<sequence length="296" mass="31045">MSTSLVKDVPELPDAAKQPAGGPGRGRGSRSARRARAGGAGPLGVGVVTIWLSLIVLLPLAAVTAKSFEDGTDTFWTAVSSRQAVNALVFTLVVSLIAAAINAVMGTLVAWVLVRDKFRGKAAVNALIDLPFALPTIVAGLTLIALYGRNSPVGIDVTYTRVAVLLALMFVTLPFVVRSVQPVLHELDREMEEASTSLGATPGQTFRRIVLPNLRPAILSGAALSFARAVGEFGSIVLISGNVPFKTEVSAVYIFKLQESSDNPIRAAAVSVVLLGLSLAVLIGIRIFERRGGDHG</sequence>
<evidence type="ECO:0000256" key="5">
    <source>
        <dbReference type="ARBA" id="ARBA00022989"/>
    </source>
</evidence>
<evidence type="ECO:0000256" key="6">
    <source>
        <dbReference type="ARBA" id="ARBA00023032"/>
    </source>
</evidence>
<dbReference type="FunFam" id="1.10.3720.10:FF:000004">
    <property type="entry name" value="Sulfate transport system permease protein CysT"/>
    <property type="match status" value="1"/>
</dbReference>
<dbReference type="InterPro" id="IPR005667">
    <property type="entry name" value="Sulph_transpt2"/>
</dbReference>
<dbReference type="KEGG" id="parq:DSM112329_00664"/>
<dbReference type="NCBIfam" id="TIGR00969">
    <property type="entry name" value="3a0106s02"/>
    <property type="match status" value="1"/>
</dbReference>
<evidence type="ECO:0000256" key="2">
    <source>
        <dbReference type="ARBA" id="ARBA00011779"/>
    </source>
</evidence>
<accession>A0AAU7AQE3</accession>
<evidence type="ECO:0000256" key="3">
    <source>
        <dbReference type="ARBA" id="ARBA00022448"/>
    </source>
</evidence>
<reference evidence="12" key="1">
    <citation type="submission" date="2022-12" db="EMBL/GenBank/DDBJ databases">
        <title>Paraconexibacter alkalitolerans sp. nov. and Baekduia alba sp. nov., isolated from soil and emended description of the genera Paraconexibacter (Chun et al., 2020) and Baekduia (An et al., 2020).</title>
        <authorList>
            <person name="Vieira S."/>
            <person name="Huber K.J."/>
            <person name="Geppert A."/>
            <person name="Wolf J."/>
            <person name="Neumann-Schaal M."/>
            <person name="Muesken M."/>
            <person name="Overmann J."/>
        </authorList>
    </citation>
    <scope>NUCLEOTIDE SEQUENCE</scope>
    <source>
        <strain evidence="12">AEG42_29</strain>
    </source>
</reference>
<dbReference type="CDD" id="cd06261">
    <property type="entry name" value="TM_PBP2"/>
    <property type="match status" value="1"/>
</dbReference>
<keyword evidence="6 9" id="KW-0764">Sulfate transport</keyword>
<feature type="transmembrane region" description="Helical" evidence="9">
    <location>
        <begin position="85"/>
        <end position="114"/>
    </location>
</feature>
<dbReference type="GO" id="GO:0005886">
    <property type="term" value="C:plasma membrane"/>
    <property type="evidence" value="ECO:0007669"/>
    <property type="project" value="InterPro"/>
</dbReference>
<gene>
    <name evidence="12" type="ORF">DSM112329_00664</name>
</gene>
<feature type="region of interest" description="Disordered" evidence="10">
    <location>
        <begin position="1"/>
        <end position="38"/>
    </location>
</feature>
<feature type="compositionally biased region" description="Basic residues" evidence="10">
    <location>
        <begin position="27"/>
        <end position="36"/>
    </location>
</feature>
<dbReference type="InterPro" id="IPR011865">
    <property type="entry name" value="CysT_permease"/>
</dbReference>
<dbReference type="RefSeq" id="WP_354700391.1">
    <property type="nucleotide sequence ID" value="NZ_CP114014.1"/>
</dbReference>
<evidence type="ECO:0000256" key="7">
    <source>
        <dbReference type="ARBA" id="ARBA00023136"/>
    </source>
</evidence>
<evidence type="ECO:0000256" key="1">
    <source>
        <dbReference type="ARBA" id="ARBA00004141"/>
    </source>
</evidence>
<comment type="subunit">
    <text evidence="2">The complex is composed of two ATP-binding proteins (CysA), two transmembrane proteins (CysT and CysW) and a solute-binding protein (CysP).</text>
</comment>
<comment type="subcellular location">
    <subcellularLocation>
        <location evidence="1">Membrane</location>
        <topology evidence="1">Multi-pass membrane protein</topology>
    </subcellularLocation>
</comment>
<feature type="transmembrane region" description="Helical" evidence="9">
    <location>
        <begin position="43"/>
        <end position="65"/>
    </location>
</feature>
<comment type="caution">
    <text evidence="9">Lacks conserved residue(s) required for the propagation of feature annotation.</text>
</comment>
<dbReference type="PANTHER" id="PTHR30406:SF8">
    <property type="entry name" value="SULFATE TRANSPORT SYSTEM PERMEASE PROTEIN CYST"/>
    <property type="match status" value="1"/>
</dbReference>
<dbReference type="EMBL" id="CP114014">
    <property type="protein sequence ID" value="XAY03841.1"/>
    <property type="molecule type" value="Genomic_DNA"/>
</dbReference>
<evidence type="ECO:0000256" key="4">
    <source>
        <dbReference type="ARBA" id="ARBA00022692"/>
    </source>
</evidence>
<feature type="transmembrane region" description="Helical" evidence="9">
    <location>
        <begin position="159"/>
        <end position="177"/>
    </location>
</feature>
<feature type="domain" description="ABC transmembrane type-1" evidence="11">
    <location>
        <begin position="88"/>
        <end position="283"/>
    </location>
</feature>
<feature type="transmembrane region" description="Helical" evidence="9">
    <location>
        <begin position="265"/>
        <end position="288"/>
    </location>
</feature>
<comment type="function">
    <text evidence="9">Part of the ABC transporter complex (TC 3.A.1.6.1) involved in sulfate/thiosulfate import.</text>
</comment>
<keyword evidence="7 9" id="KW-0472">Membrane</keyword>
<dbReference type="InterPro" id="IPR035906">
    <property type="entry name" value="MetI-like_sf"/>
</dbReference>